<dbReference type="STRING" id="286156.Ppb6_04137"/>
<comment type="caution">
    <text evidence="2">The sequence shown here is derived from an EMBL/GenBank/DDBJ whole genome shotgun (WGS) entry which is preliminary data.</text>
</comment>
<keyword evidence="1" id="KW-0732">Signal</keyword>
<dbReference type="Pfam" id="PF13650">
    <property type="entry name" value="Asp_protease_2"/>
    <property type="match status" value="2"/>
</dbReference>
<accession>A0A1C0TZF0</accession>
<dbReference type="EMBL" id="LOMY01000187">
    <property type="protein sequence ID" value="OCQ51039.1"/>
    <property type="molecule type" value="Genomic_DNA"/>
</dbReference>
<feature type="signal peptide" evidence="1">
    <location>
        <begin position="1"/>
        <end position="30"/>
    </location>
</feature>
<sequence precursor="true">MHISLSKHIKVTAFVAFSSMMSLFVANSMAAEKVMHINFQFDEFALPIANLEIDGKTQNLMIDTGSTIGLHLSKNLMSKISGLVIEPEKARSTDLTGKTFLNDKFNIPQLSINGMMFKDVKGVSLTPWGMKLIGDNDLPSSMVIGLDLFKGKVVLIDYKSRKLSVSDRLQALGVNVDKGWIKLPLRLTKEGIAVKVSQNFKSYNMVLDTGASVSMFWKERLKSPPVNISCQAVVKEMDNEGCVASTFQLDEMGVKGVKLNSVLVDGGFNQLNTDGLIGNNFFNKYAVLIDFPGKRLFIKENS</sequence>
<evidence type="ECO:0000313" key="3">
    <source>
        <dbReference type="Proteomes" id="UP000093476"/>
    </source>
</evidence>
<dbReference type="Gene3D" id="2.40.70.10">
    <property type="entry name" value="Acid Proteases"/>
    <property type="match status" value="2"/>
</dbReference>
<evidence type="ECO:0008006" key="4">
    <source>
        <dbReference type="Google" id="ProtNLM"/>
    </source>
</evidence>
<organism evidence="2 3">
    <name type="scientific">Photorhabdus australis subsp. thailandensis</name>
    <dbReference type="NCBI Taxonomy" id="2805096"/>
    <lineage>
        <taxon>Bacteria</taxon>
        <taxon>Pseudomonadati</taxon>
        <taxon>Pseudomonadota</taxon>
        <taxon>Gammaproteobacteria</taxon>
        <taxon>Enterobacterales</taxon>
        <taxon>Morganellaceae</taxon>
        <taxon>Photorhabdus</taxon>
    </lineage>
</organism>
<proteinExistence type="predicted"/>
<dbReference type="Proteomes" id="UP000093476">
    <property type="component" value="Unassembled WGS sequence"/>
</dbReference>
<evidence type="ECO:0000313" key="2">
    <source>
        <dbReference type="EMBL" id="OCQ51039.1"/>
    </source>
</evidence>
<protein>
    <recommendedName>
        <fullName evidence="4">Retroviral aspartyl protease</fullName>
    </recommendedName>
</protein>
<feature type="chain" id="PRO_5008646604" description="Retroviral aspartyl protease" evidence="1">
    <location>
        <begin position="31"/>
        <end position="302"/>
    </location>
</feature>
<name>A0A1C0TZF0_9GAMM</name>
<evidence type="ECO:0000256" key="1">
    <source>
        <dbReference type="SAM" id="SignalP"/>
    </source>
</evidence>
<dbReference type="AlphaFoldDB" id="A0A1C0TZF0"/>
<gene>
    <name evidence="2" type="ORF">Ppb6_04137</name>
</gene>
<dbReference type="RefSeq" id="WP_065824651.1">
    <property type="nucleotide sequence ID" value="NZ_CAWMQZ010000187.1"/>
</dbReference>
<dbReference type="PATRIC" id="fig|286156.4.peg.4749"/>
<reference evidence="2 3" key="1">
    <citation type="submission" date="2015-12" db="EMBL/GenBank/DDBJ databases">
        <title>Genome comparisons provide insights into the role of secondary metabolites in the pathogenic phase of the Photorhabdus life cycle.</title>
        <authorList>
            <person name="Tobias N.J."/>
            <person name="Mishra B."/>
            <person name="Gupta D.K."/>
            <person name="Thines M."/>
            <person name="Stinear T.P."/>
            <person name="Bode H.B."/>
        </authorList>
    </citation>
    <scope>NUCLEOTIDE SEQUENCE [LARGE SCALE GENOMIC DNA]</scope>
    <source>
        <strain evidence="2 3">PB68.1</strain>
    </source>
</reference>
<dbReference type="InterPro" id="IPR021109">
    <property type="entry name" value="Peptidase_aspartic_dom_sf"/>
</dbReference>
<keyword evidence="3" id="KW-1185">Reference proteome</keyword>
<dbReference type="SUPFAM" id="SSF50630">
    <property type="entry name" value="Acid proteases"/>
    <property type="match status" value="1"/>
</dbReference>